<dbReference type="EMBL" id="CM014100">
    <property type="protein sequence ID" value="TKS91519.1"/>
    <property type="molecule type" value="Genomic_DNA"/>
</dbReference>
<proteinExistence type="predicted"/>
<dbReference type="AlphaFoldDB" id="A0A4U5VSP7"/>
<evidence type="ECO:0000313" key="2">
    <source>
        <dbReference type="Proteomes" id="UP000298787"/>
    </source>
</evidence>
<dbReference type="Proteomes" id="UP000298787">
    <property type="component" value="Chromosome 23"/>
</dbReference>
<organism evidence="1 2">
    <name type="scientific">Collichthys lucidus</name>
    <name type="common">Big head croaker</name>
    <name type="synonym">Sciaena lucida</name>
    <dbReference type="NCBI Taxonomy" id="240159"/>
    <lineage>
        <taxon>Eukaryota</taxon>
        <taxon>Metazoa</taxon>
        <taxon>Chordata</taxon>
        <taxon>Craniata</taxon>
        <taxon>Vertebrata</taxon>
        <taxon>Euteleostomi</taxon>
        <taxon>Actinopterygii</taxon>
        <taxon>Neopterygii</taxon>
        <taxon>Teleostei</taxon>
        <taxon>Neoteleostei</taxon>
        <taxon>Acanthomorphata</taxon>
        <taxon>Eupercaria</taxon>
        <taxon>Sciaenidae</taxon>
        <taxon>Collichthys</taxon>
    </lineage>
</organism>
<name>A0A4U5VSP7_COLLU</name>
<evidence type="ECO:0000313" key="1">
    <source>
        <dbReference type="EMBL" id="TKS91519.1"/>
    </source>
</evidence>
<protein>
    <submittedName>
        <fullName evidence="1">E3 ubiquitin-protein ligase SMURF2</fullName>
    </submittedName>
</protein>
<accession>A0A4U5VSP7</accession>
<sequence>MSNQGVRRNGPVKLRLTAAAAAAKGAVEDFTRLDDSLLGTLCHTEWKDRVMYCAGATGMPLKIAIVAWFPTIRSRK</sequence>
<keyword evidence="2" id="KW-1185">Reference proteome</keyword>
<gene>
    <name evidence="1" type="ORF">D9C73_026282</name>
</gene>
<reference evidence="1 2" key="1">
    <citation type="submission" date="2019-01" db="EMBL/GenBank/DDBJ databases">
        <title>Genome Assembly of Collichthys lucidus.</title>
        <authorList>
            <person name="Cai M."/>
            <person name="Xiao S."/>
        </authorList>
    </citation>
    <scope>NUCLEOTIDE SEQUENCE [LARGE SCALE GENOMIC DNA]</scope>
    <source>
        <strain evidence="1">JT15FE1705JMU</strain>
        <tissue evidence="1">Muscle</tissue>
    </source>
</reference>